<comment type="caution">
    <text evidence="1">The sequence shown here is derived from an EMBL/GenBank/DDBJ whole genome shotgun (WGS) entry which is preliminary data.</text>
</comment>
<evidence type="ECO:0000313" key="2">
    <source>
        <dbReference type="Proteomes" id="UP001472677"/>
    </source>
</evidence>
<accession>A0ABR2BSE9</accession>
<protein>
    <submittedName>
        <fullName evidence="1">Uncharacterized protein</fullName>
    </submittedName>
</protein>
<name>A0ABR2BSE9_9ROSI</name>
<evidence type="ECO:0000313" key="1">
    <source>
        <dbReference type="EMBL" id="KAK8510081.1"/>
    </source>
</evidence>
<organism evidence="1 2">
    <name type="scientific">Hibiscus sabdariffa</name>
    <name type="common">roselle</name>
    <dbReference type="NCBI Taxonomy" id="183260"/>
    <lineage>
        <taxon>Eukaryota</taxon>
        <taxon>Viridiplantae</taxon>
        <taxon>Streptophyta</taxon>
        <taxon>Embryophyta</taxon>
        <taxon>Tracheophyta</taxon>
        <taxon>Spermatophyta</taxon>
        <taxon>Magnoliopsida</taxon>
        <taxon>eudicotyledons</taxon>
        <taxon>Gunneridae</taxon>
        <taxon>Pentapetalae</taxon>
        <taxon>rosids</taxon>
        <taxon>malvids</taxon>
        <taxon>Malvales</taxon>
        <taxon>Malvaceae</taxon>
        <taxon>Malvoideae</taxon>
        <taxon>Hibiscus</taxon>
    </lineage>
</organism>
<dbReference type="Proteomes" id="UP001472677">
    <property type="component" value="Unassembled WGS sequence"/>
</dbReference>
<keyword evidence="2" id="KW-1185">Reference proteome</keyword>
<proteinExistence type="predicted"/>
<sequence length="154" mass="17360">MVFNNTIRKYGLWRIGNAFLFYSTKLHPIRLMLIRLFHLLKGICVRHEGLSSKYTRHLDSTLTPRPSLSRYSIRFMGYTCLDIYCIRAPLLQSQWEGVGWVEDEKNGQAEQPPPPLPSVPAPAPPPPPHGLGKISEQKGILGPGPAELRFSEAL</sequence>
<gene>
    <name evidence="1" type="ORF">V6N12_007959</name>
</gene>
<dbReference type="EMBL" id="JBBPBM010000088">
    <property type="protein sequence ID" value="KAK8510081.1"/>
    <property type="molecule type" value="Genomic_DNA"/>
</dbReference>
<reference evidence="1 2" key="1">
    <citation type="journal article" date="2024" name="G3 (Bethesda)">
        <title>Genome assembly of Hibiscus sabdariffa L. provides insights into metabolisms of medicinal natural products.</title>
        <authorList>
            <person name="Kim T."/>
        </authorList>
    </citation>
    <scope>NUCLEOTIDE SEQUENCE [LARGE SCALE GENOMIC DNA]</scope>
    <source>
        <strain evidence="1">TK-2024</strain>
        <tissue evidence="1">Old leaves</tissue>
    </source>
</reference>